<keyword evidence="2" id="KW-1185">Reference proteome</keyword>
<protein>
    <submittedName>
        <fullName evidence="1">Uncharacterized protein</fullName>
    </submittedName>
</protein>
<proteinExistence type="predicted"/>
<dbReference type="HOGENOM" id="CLU_2039442_0_0_1"/>
<dbReference type="InParanoid" id="A0A0C3A6Y5"/>
<reference evidence="1 2" key="1">
    <citation type="submission" date="2014-04" db="EMBL/GenBank/DDBJ databases">
        <authorList>
            <consortium name="DOE Joint Genome Institute"/>
            <person name="Kuo A."/>
            <person name="Kohler A."/>
            <person name="Nagy L.G."/>
            <person name="Floudas D."/>
            <person name="Copeland A."/>
            <person name="Barry K.W."/>
            <person name="Cichocki N."/>
            <person name="Veneault-Fourrey C."/>
            <person name="LaButti K."/>
            <person name="Lindquist E.A."/>
            <person name="Lipzen A."/>
            <person name="Lundell T."/>
            <person name="Morin E."/>
            <person name="Murat C."/>
            <person name="Sun H."/>
            <person name="Tunlid A."/>
            <person name="Henrissat B."/>
            <person name="Grigoriev I.V."/>
            <person name="Hibbett D.S."/>
            <person name="Martin F."/>
            <person name="Nordberg H.P."/>
            <person name="Cantor M.N."/>
            <person name="Hua S.X."/>
        </authorList>
    </citation>
    <scope>NUCLEOTIDE SEQUENCE [LARGE SCALE GENOMIC DNA]</scope>
    <source>
        <strain evidence="1 2">Foug A</strain>
    </source>
</reference>
<reference evidence="2" key="2">
    <citation type="submission" date="2015-01" db="EMBL/GenBank/DDBJ databases">
        <title>Evolutionary Origins and Diversification of the Mycorrhizal Mutualists.</title>
        <authorList>
            <consortium name="DOE Joint Genome Institute"/>
            <consortium name="Mycorrhizal Genomics Consortium"/>
            <person name="Kohler A."/>
            <person name="Kuo A."/>
            <person name="Nagy L.G."/>
            <person name="Floudas D."/>
            <person name="Copeland A."/>
            <person name="Barry K.W."/>
            <person name="Cichocki N."/>
            <person name="Veneault-Fourrey C."/>
            <person name="LaButti K."/>
            <person name="Lindquist E.A."/>
            <person name="Lipzen A."/>
            <person name="Lundell T."/>
            <person name="Morin E."/>
            <person name="Murat C."/>
            <person name="Riley R."/>
            <person name="Ohm R."/>
            <person name="Sun H."/>
            <person name="Tunlid A."/>
            <person name="Henrissat B."/>
            <person name="Grigoriev I.V."/>
            <person name="Hibbett D.S."/>
            <person name="Martin F."/>
        </authorList>
    </citation>
    <scope>NUCLEOTIDE SEQUENCE [LARGE SCALE GENOMIC DNA]</scope>
    <source>
        <strain evidence="2">Foug A</strain>
    </source>
</reference>
<dbReference type="Proteomes" id="UP000053989">
    <property type="component" value="Unassembled WGS sequence"/>
</dbReference>
<dbReference type="EMBL" id="KN822006">
    <property type="protein sequence ID" value="KIM69443.1"/>
    <property type="molecule type" value="Genomic_DNA"/>
</dbReference>
<sequence length="121" mass="13856">MDTAAIMRAISHIVDCSWATGNGRFPWLSIQVRLNPEEYLGRWGVAPNSIEMTRSAALYVMLIMPVVTACRCRCRREAIFWCGSCTEAVKIVTCPRHCNLSEIEHFNLHTYRITSTDSWEM</sequence>
<evidence type="ECO:0000313" key="2">
    <source>
        <dbReference type="Proteomes" id="UP000053989"/>
    </source>
</evidence>
<dbReference type="AlphaFoldDB" id="A0A0C3A6Y5"/>
<evidence type="ECO:0000313" key="1">
    <source>
        <dbReference type="EMBL" id="KIM69443.1"/>
    </source>
</evidence>
<organism evidence="1 2">
    <name type="scientific">Scleroderma citrinum Foug A</name>
    <dbReference type="NCBI Taxonomy" id="1036808"/>
    <lineage>
        <taxon>Eukaryota</taxon>
        <taxon>Fungi</taxon>
        <taxon>Dikarya</taxon>
        <taxon>Basidiomycota</taxon>
        <taxon>Agaricomycotina</taxon>
        <taxon>Agaricomycetes</taxon>
        <taxon>Agaricomycetidae</taxon>
        <taxon>Boletales</taxon>
        <taxon>Sclerodermatineae</taxon>
        <taxon>Sclerodermataceae</taxon>
        <taxon>Scleroderma</taxon>
    </lineage>
</organism>
<gene>
    <name evidence="1" type="ORF">SCLCIDRAFT_702301</name>
</gene>
<accession>A0A0C3A6Y5</accession>
<name>A0A0C3A6Y5_9AGAM</name>